<comment type="cofactor">
    <cofactor evidence="1">
        <name>Mn(2+)</name>
        <dbReference type="ChEBI" id="CHEBI:29035"/>
    </cofactor>
</comment>
<dbReference type="Gene3D" id="3.30.310.80">
    <property type="entry name" value="Kinase associated domain 1, KA1"/>
    <property type="match status" value="1"/>
</dbReference>
<evidence type="ECO:0000313" key="10">
    <source>
        <dbReference type="EMBL" id="MCI09741.1"/>
    </source>
</evidence>
<evidence type="ECO:0000256" key="3">
    <source>
        <dbReference type="ARBA" id="ARBA00022527"/>
    </source>
</evidence>
<evidence type="ECO:0000256" key="4">
    <source>
        <dbReference type="ARBA" id="ARBA00022679"/>
    </source>
</evidence>
<dbReference type="Pfam" id="PF03822">
    <property type="entry name" value="NAF"/>
    <property type="match status" value="1"/>
</dbReference>
<dbReference type="PANTHER" id="PTHR43895:SF33">
    <property type="entry name" value="PROTEIN KINASE DOMAIN-CONTAINING PROTEIN"/>
    <property type="match status" value="1"/>
</dbReference>
<dbReference type="EMBL" id="LXQA010073715">
    <property type="protein sequence ID" value="MCI09741.1"/>
    <property type="molecule type" value="Genomic_DNA"/>
</dbReference>
<dbReference type="SUPFAM" id="SSF56112">
    <property type="entry name" value="Protein kinase-like (PK-like)"/>
    <property type="match status" value="1"/>
</dbReference>
<feature type="non-terminal residue" evidence="10">
    <location>
        <position position="1"/>
    </location>
</feature>
<dbReference type="PROSITE" id="PS50816">
    <property type="entry name" value="NAF"/>
    <property type="match status" value="1"/>
</dbReference>
<name>A0A392PC57_9FABA</name>
<keyword evidence="11" id="KW-1185">Reference proteome</keyword>
<keyword evidence="3" id="KW-0723">Serine/threonine-protein kinase</keyword>
<evidence type="ECO:0000256" key="5">
    <source>
        <dbReference type="ARBA" id="ARBA00022741"/>
    </source>
</evidence>
<dbReference type="GO" id="GO:0004674">
    <property type="term" value="F:protein serine/threonine kinase activity"/>
    <property type="evidence" value="ECO:0007669"/>
    <property type="project" value="UniProtKB-KW"/>
</dbReference>
<keyword evidence="5" id="KW-0547">Nucleotide-binding</keyword>
<feature type="domain" description="NAF" evidence="9">
    <location>
        <begin position="123"/>
        <end position="147"/>
    </location>
</feature>
<dbReference type="Gene3D" id="1.10.510.10">
    <property type="entry name" value="Transferase(Phosphotransferase) domain 1"/>
    <property type="match status" value="1"/>
</dbReference>
<dbReference type="GO" id="GO:0007165">
    <property type="term" value="P:signal transduction"/>
    <property type="evidence" value="ECO:0007669"/>
    <property type="project" value="InterPro"/>
</dbReference>
<evidence type="ECO:0000256" key="1">
    <source>
        <dbReference type="ARBA" id="ARBA00001936"/>
    </source>
</evidence>
<dbReference type="Proteomes" id="UP000265520">
    <property type="component" value="Unassembled WGS sequence"/>
</dbReference>
<proteinExistence type="predicted"/>
<dbReference type="InterPro" id="IPR004041">
    <property type="entry name" value="NAF_dom"/>
</dbReference>
<evidence type="ECO:0000313" key="11">
    <source>
        <dbReference type="Proteomes" id="UP000265520"/>
    </source>
</evidence>
<comment type="caution">
    <text evidence="10">The sequence shown here is derived from an EMBL/GenBank/DDBJ whole genome shotgun (WGS) entry which is preliminary data.</text>
</comment>
<evidence type="ECO:0000256" key="2">
    <source>
        <dbReference type="ARBA" id="ARBA00012513"/>
    </source>
</evidence>
<dbReference type="PROSITE" id="PS50011">
    <property type="entry name" value="PROTEIN_KINASE_DOM"/>
    <property type="match status" value="1"/>
</dbReference>
<dbReference type="InterPro" id="IPR000719">
    <property type="entry name" value="Prot_kinase_dom"/>
</dbReference>
<evidence type="ECO:0000256" key="6">
    <source>
        <dbReference type="ARBA" id="ARBA00022777"/>
    </source>
</evidence>
<dbReference type="AlphaFoldDB" id="A0A392PC57"/>
<keyword evidence="4" id="KW-0808">Transferase</keyword>
<dbReference type="PANTHER" id="PTHR43895">
    <property type="entry name" value="CALCIUM/CALMODULIN-DEPENDENT PROTEIN KINASE KINASE-RELATED"/>
    <property type="match status" value="1"/>
</dbReference>
<feature type="domain" description="Protein kinase" evidence="8">
    <location>
        <begin position="1"/>
        <end position="100"/>
    </location>
</feature>
<evidence type="ECO:0000256" key="7">
    <source>
        <dbReference type="ARBA" id="ARBA00022840"/>
    </source>
</evidence>
<protein>
    <recommendedName>
        <fullName evidence="2">non-specific serine/threonine protein kinase</fullName>
        <ecNumber evidence="2">2.7.11.1</ecNumber>
    </recommendedName>
</protein>
<reference evidence="10 11" key="1">
    <citation type="journal article" date="2018" name="Front. Plant Sci.">
        <title>Red Clover (Trifolium pratense) and Zigzag Clover (T. medium) - A Picture of Genomic Similarities and Differences.</title>
        <authorList>
            <person name="Dluhosova J."/>
            <person name="Istvanek J."/>
            <person name="Nedelnik J."/>
            <person name="Repkova J."/>
        </authorList>
    </citation>
    <scope>NUCLEOTIDE SEQUENCE [LARGE SCALE GENOMIC DNA]</scope>
    <source>
        <strain evidence="11">cv. 10/8</strain>
        <tissue evidence="10">Leaf</tissue>
    </source>
</reference>
<accession>A0A392PC57</accession>
<dbReference type="InterPro" id="IPR018451">
    <property type="entry name" value="NAF/FISL_domain"/>
</dbReference>
<evidence type="ECO:0000259" key="9">
    <source>
        <dbReference type="PROSITE" id="PS50816"/>
    </source>
</evidence>
<dbReference type="Pfam" id="PF00069">
    <property type="entry name" value="Pkinase"/>
    <property type="match status" value="1"/>
</dbReference>
<dbReference type="EC" id="2.7.11.1" evidence="2"/>
<keyword evidence="7" id="KW-0067">ATP-binding</keyword>
<keyword evidence="6 10" id="KW-0418">Kinase</keyword>
<evidence type="ECO:0000259" key="8">
    <source>
        <dbReference type="PROSITE" id="PS50011"/>
    </source>
</evidence>
<dbReference type="InterPro" id="IPR011009">
    <property type="entry name" value="Kinase-like_dom_sf"/>
</dbReference>
<sequence>LHTACGTPAYTAPEILRRSGGYDGSKADAWSCGLILYVLLAGYLPFSDLNIPAMCKKISRRDYQFPDWISKRARFVIYRLLDPNPESRMSLEGLFTNEWFKKSLKPESEPKKNVFGFDYGNEVKISGLNAFHIISMSSGLDLSGLFETTSSQGGNNSNSVNKREKRFTSSAKMEVMEEKVKEVGGVFGFKVEIGKNNAIGLVKGKVGLVIEVFEIVPSQLLLVDVKVVEGGLEFEDNHWEDWKVALQDLAISWHNEESS</sequence>
<dbReference type="GO" id="GO:0005524">
    <property type="term" value="F:ATP binding"/>
    <property type="evidence" value="ECO:0007669"/>
    <property type="project" value="UniProtKB-KW"/>
</dbReference>
<gene>
    <name evidence="10" type="ORF">A2U01_0030830</name>
</gene>
<dbReference type="SMART" id="SM00220">
    <property type="entry name" value="S_TKc"/>
    <property type="match status" value="1"/>
</dbReference>
<dbReference type="CDD" id="cd12195">
    <property type="entry name" value="CIPK_C"/>
    <property type="match status" value="1"/>
</dbReference>
<organism evidence="10 11">
    <name type="scientific">Trifolium medium</name>
    <dbReference type="NCBI Taxonomy" id="97028"/>
    <lineage>
        <taxon>Eukaryota</taxon>
        <taxon>Viridiplantae</taxon>
        <taxon>Streptophyta</taxon>
        <taxon>Embryophyta</taxon>
        <taxon>Tracheophyta</taxon>
        <taxon>Spermatophyta</taxon>
        <taxon>Magnoliopsida</taxon>
        <taxon>eudicotyledons</taxon>
        <taxon>Gunneridae</taxon>
        <taxon>Pentapetalae</taxon>
        <taxon>rosids</taxon>
        <taxon>fabids</taxon>
        <taxon>Fabales</taxon>
        <taxon>Fabaceae</taxon>
        <taxon>Papilionoideae</taxon>
        <taxon>50 kb inversion clade</taxon>
        <taxon>NPAAA clade</taxon>
        <taxon>Hologalegina</taxon>
        <taxon>IRL clade</taxon>
        <taxon>Trifolieae</taxon>
        <taxon>Trifolium</taxon>
    </lineage>
</organism>